<dbReference type="STRING" id="411473.RUMCAL_03076"/>
<comment type="caution">
    <text evidence="1">The sequence shown here is derived from an EMBL/GenBank/DDBJ whole genome shotgun (WGS) entry which is preliminary data.</text>
</comment>
<dbReference type="EMBL" id="AWVF01000402">
    <property type="protein sequence ID" value="ERJ88688.1"/>
    <property type="molecule type" value="Genomic_DNA"/>
</dbReference>
<dbReference type="HOGENOM" id="CLU_2957911_0_0_9"/>
<dbReference type="PATRIC" id="fig|411473.3.peg.2580"/>
<gene>
    <name evidence="1" type="ORF">RUMCAL_03076</name>
</gene>
<evidence type="ECO:0000313" key="2">
    <source>
        <dbReference type="Proteomes" id="UP000016662"/>
    </source>
</evidence>
<evidence type="ECO:0000313" key="1">
    <source>
        <dbReference type="EMBL" id="ERJ88688.1"/>
    </source>
</evidence>
<dbReference type="AlphaFoldDB" id="U2LNI7"/>
<keyword evidence="2" id="KW-1185">Reference proteome</keyword>
<protein>
    <submittedName>
        <fullName evidence="1">Uncharacterized protein</fullName>
    </submittedName>
</protein>
<name>U2LNI7_9FIRM</name>
<organism evidence="1 2">
    <name type="scientific">Ruminococcus callidus ATCC 27760</name>
    <dbReference type="NCBI Taxonomy" id="411473"/>
    <lineage>
        <taxon>Bacteria</taxon>
        <taxon>Bacillati</taxon>
        <taxon>Bacillota</taxon>
        <taxon>Clostridia</taxon>
        <taxon>Eubacteriales</taxon>
        <taxon>Oscillospiraceae</taxon>
        <taxon>Ruminococcus</taxon>
    </lineage>
</organism>
<sequence>MTHTKSASRISFTMFKILPDLKCYRIPYLVTPITRMISTITPIIPMIFHHLSTSEDRRK</sequence>
<proteinExistence type="predicted"/>
<reference evidence="1 2" key="1">
    <citation type="submission" date="2013-07" db="EMBL/GenBank/DDBJ databases">
        <authorList>
            <person name="Weinstock G."/>
            <person name="Sodergren E."/>
            <person name="Wylie T."/>
            <person name="Fulton L."/>
            <person name="Fulton R."/>
            <person name="Fronick C."/>
            <person name="O'Laughlin M."/>
            <person name="Godfrey J."/>
            <person name="Miner T."/>
            <person name="Herter B."/>
            <person name="Appelbaum E."/>
            <person name="Cordes M."/>
            <person name="Lek S."/>
            <person name="Wollam A."/>
            <person name="Pepin K.H."/>
            <person name="Palsikar V.B."/>
            <person name="Mitreva M."/>
            <person name="Wilson R.K."/>
        </authorList>
    </citation>
    <scope>NUCLEOTIDE SEQUENCE [LARGE SCALE GENOMIC DNA]</scope>
    <source>
        <strain evidence="1 2">ATCC 27760</strain>
    </source>
</reference>
<accession>U2LNI7</accession>
<dbReference type="Proteomes" id="UP000016662">
    <property type="component" value="Unassembled WGS sequence"/>
</dbReference>